<feature type="transmembrane region" description="Helical" evidence="6">
    <location>
        <begin position="310"/>
        <end position="333"/>
    </location>
</feature>
<dbReference type="SUPFAM" id="SSF103473">
    <property type="entry name" value="MFS general substrate transporter"/>
    <property type="match status" value="1"/>
</dbReference>
<evidence type="ECO:0000256" key="4">
    <source>
        <dbReference type="ARBA" id="ARBA00022989"/>
    </source>
</evidence>
<keyword evidence="9" id="KW-1185">Reference proteome</keyword>
<dbReference type="PANTHER" id="PTHR23523:SF2">
    <property type="entry name" value="2-NITROIMIDAZOLE TRANSPORTER"/>
    <property type="match status" value="1"/>
</dbReference>
<feature type="transmembrane region" description="Helical" evidence="6">
    <location>
        <begin position="109"/>
        <end position="131"/>
    </location>
</feature>
<feature type="transmembrane region" description="Helical" evidence="6">
    <location>
        <begin position="255"/>
        <end position="274"/>
    </location>
</feature>
<feature type="transmembrane region" description="Helical" evidence="6">
    <location>
        <begin position="374"/>
        <end position="393"/>
    </location>
</feature>
<evidence type="ECO:0000256" key="2">
    <source>
        <dbReference type="ARBA" id="ARBA00022448"/>
    </source>
</evidence>
<feature type="transmembrane region" description="Helical" evidence="6">
    <location>
        <begin position="220"/>
        <end position="243"/>
    </location>
</feature>
<dbReference type="InterPro" id="IPR052524">
    <property type="entry name" value="MFS_Cyanate_Porter"/>
</dbReference>
<dbReference type="RefSeq" id="WP_144705811.1">
    <property type="nucleotide sequence ID" value="NZ_VNJJ01000014.1"/>
</dbReference>
<keyword evidence="2" id="KW-0813">Transport</keyword>
<dbReference type="GO" id="GO:0005886">
    <property type="term" value="C:plasma membrane"/>
    <property type="evidence" value="ECO:0007669"/>
    <property type="project" value="UniProtKB-SubCell"/>
</dbReference>
<dbReference type="CDD" id="cd17339">
    <property type="entry name" value="MFS_NIMT_CynX_like"/>
    <property type="match status" value="1"/>
</dbReference>
<evidence type="ECO:0000256" key="6">
    <source>
        <dbReference type="SAM" id="Phobius"/>
    </source>
</evidence>
<evidence type="ECO:0000256" key="1">
    <source>
        <dbReference type="ARBA" id="ARBA00004651"/>
    </source>
</evidence>
<evidence type="ECO:0000259" key="7">
    <source>
        <dbReference type="PROSITE" id="PS50850"/>
    </source>
</evidence>
<comment type="caution">
    <text evidence="8">The sequence shown here is derived from an EMBL/GenBank/DDBJ whole genome shotgun (WGS) entry which is preliminary data.</text>
</comment>
<dbReference type="InterPro" id="IPR020846">
    <property type="entry name" value="MFS_dom"/>
</dbReference>
<accession>A0A559JAK8</accession>
<dbReference type="EMBL" id="VNJJ01000014">
    <property type="protein sequence ID" value="TVX96893.1"/>
    <property type="molecule type" value="Genomic_DNA"/>
</dbReference>
<keyword evidence="3 6" id="KW-0812">Transmembrane</keyword>
<proteinExistence type="predicted"/>
<reference evidence="8 9" key="1">
    <citation type="submission" date="2019-07" db="EMBL/GenBank/DDBJ databases">
        <authorList>
            <person name="Kim J."/>
        </authorList>
    </citation>
    <scope>NUCLEOTIDE SEQUENCE [LARGE SCALE GENOMIC DNA]</scope>
    <source>
        <strain evidence="8 9">G13</strain>
    </source>
</reference>
<dbReference type="GO" id="GO:0022857">
    <property type="term" value="F:transmembrane transporter activity"/>
    <property type="evidence" value="ECO:0007669"/>
    <property type="project" value="InterPro"/>
</dbReference>
<keyword evidence="4 6" id="KW-1133">Transmembrane helix</keyword>
<name>A0A559JAK8_9BACL</name>
<evidence type="ECO:0000256" key="5">
    <source>
        <dbReference type="ARBA" id="ARBA00023136"/>
    </source>
</evidence>
<dbReference type="OrthoDB" id="9797740at2"/>
<feature type="transmembrane region" description="Helical" evidence="6">
    <location>
        <begin position="286"/>
        <end position="304"/>
    </location>
</feature>
<sequence>MSVDLTVERQTASTGKLLFLLLGILLAGANMRAAIASVGPLTGFIREDFGLSNGAMGWMTTIPLIGFALLSPFAPSIARRFGIERTLIASLLVMTIGIAVRVMSSVPMLFIGTAAVGVAIAICNVLLPSIVKKNFANRVGMMTGLYSMTMTIFASIAASVSVPLAQGAGWGWRNALLVWAGMSLVGFMAWLPMARFGKVGAKSVVSAAPGQQSNVWKSGLAWKITFFMGFQSFNFYVCVAWLPDILISKGWSSESAGYMLSLMQLSGIPFNFLIPTIAERMKDQKLVAVGGATVSLIGYAGLFTNSTATLTASIVLIGMGQGVCISLALMFIAMRAKNATQAASLSGMVQSMGYTLAALGPICLGILHDAVGSWTWPIAALMCSAGTMIFSGYGSGRNRHVE</sequence>
<dbReference type="AlphaFoldDB" id="A0A559JAK8"/>
<feature type="transmembrane region" description="Helical" evidence="6">
    <location>
        <begin position="55"/>
        <end position="74"/>
    </location>
</feature>
<evidence type="ECO:0000313" key="8">
    <source>
        <dbReference type="EMBL" id="TVX96893.1"/>
    </source>
</evidence>
<gene>
    <name evidence="8" type="ORF">FPZ45_20070</name>
</gene>
<dbReference type="InterPro" id="IPR011701">
    <property type="entry name" value="MFS"/>
</dbReference>
<comment type="subcellular location">
    <subcellularLocation>
        <location evidence="1">Cell membrane</location>
        <topology evidence="1">Multi-pass membrane protein</topology>
    </subcellularLocation>
</comment>
<dbReference type="Proteomes" id="UP000316330">
    <property type="component" value="Unassembled WGS sequence"/>
</dbReference>
<organism evidence="8 9">
    <name type="scientific">Cohnella terricola</name>
    <dbReference type="NCBI Taxonomy" id="1289167"/>
    <lineage>
        <taxon>Bacteria</taxon>
        <taxon>Bacillati</taxon>
        <taxon>Bacillota</taxon>
        <taxon>Bacilli</taxon>
        <taxon>Bacillales</taxon>
        <taxon>Paenibacillaceae</taxon>
        <taxon>Cohnella</taxon>
    </lineage>
</organism>
<dbReference type="Pfam" id="PF07690">
    <property type="entry name" value="MFS_1"/>
    <property type="match status" value="1"/>
</dbReference>
<feature type="transmembrane region" description="Helical" evidence="6">
    <location>
        <begin position="345"/>
        <end position="368"/>
    </location>
</feature>
<feature type="transmembrane region" description="Helical" evidence="6">
    <location>
        <begin position="143"/>
        <end position="164"/>
    </location>
</feature>
<keyword evidence="5 6" id="KW-0472">Membrane</keyword>
<feature type="transmembrane region" description="Helical" evidence="6">
    <location>
        <begin position="86"/>
        <end position="103"/>
    </location>
</feature>
<protein>
    <submittedName>
        <fullName evidence="8">MFS transporter</fullName>
    </submittedName>
</protein>
<dbReference type="InterPro" id="IPR036259">
    <property type="entry name" value="MFS_trans_sf"/>
</dbReference>
<feature type="domain" description="Major facilitator superfamily (MFS) profile" evidence="7">
    <location>
        <begin position="16"/>
        <end position="402"/>
    </location>
</feature>
<dbReference type="Gene3D" id="1.20.1250.20">
    <property type="entry name" value="MFS general substrate transporter like domains"/>
    <property type="match status" value="1"/>
</dbReference>
<dbReference type="PROSITE" id="PS50850">
    <property type="entry name" value="MFS"/>
    <property type="match status" value="1"/>
</dbReference>
<evidence type="ECO:0000313" key="9">
    <source>
        <dbReference type="Proteomes" id="UP000316330"/>
    </source>
</evidence>
<feature type="transmembrane region" description="Helical" evidence="6">
    <location>
        <begin position="176"/>
        <end position="193"/>
    </location>
</feature>
<dbReference type="PANTHER" id="PTHR23523">
    <property type="match status" value="1"/>
</dbReference>
<evidence type="ECO:0000256" key="3">
    <source>
        <dbReference type="ARBA" id="ARBA00022692"/>
    </source>
</evidence>